<dbReference type="GO" id="GO:0009435">
    <property type="term" value="P:NAD+ biosynthetic process"/>
    <property type="evidence" value="ECO:0007669"/>
    <property type="project" value="UniProtKB-UniPathway"/>
</dbReference>
<evidence type="ECO:0000256" key="6">
    <source>
        <dbReference type="ARBA" id="ARBA00048668"/>
    </source>
</evidence>
<organism evidence="8 9">
    <name type="scientific">Candidatus Gottesmanbacteria bacterium RIFCSPLOWO2_01_FULL_46_9</name>
    <dbReference type="NCBI Taxonomy" id="1798394"/>
    <lineage>
        <taxon>Bacteria</taxon>
        <taxon>Candidatus Gottesmaniibacteriota</taxon>
    </lineage>
</organism>
<dbReference type="Gene3D" id="3.20.20.70">
    <property type="entry name" value="Aldolase class I"/>
    <property type="match status" value="1"/>
</dbReference>
<reference evidence="8 9" key="1">
    <citation type="journal article" date="2016" name="Nat. Commun.">
        <title>Thousands of microbial genomes shed light on interconnected biogeochemical processes in an aquifer system.</title>
        <authorList>
            <person name="Anantharaman K."/>
            <person name="Brown C.T."/>
            <person name="Hug L.A."/>
            <person name="Sharon I."/>
            <person name="Castelle C.J."/>
            <person name="Probst A.J."/>
            <person name="Thomas B.C."/>
            <person name="Singh A."/>
            <person name="Wilkins M.J."/>
            <person name="Karaoz U."/>
            <person name="Brodie E.L."/>
            <person name="Williams K.H."/>
            <person name="Hubbard S.S."/>
            <person name="Banfield J.F."/>
        </authorList>
    </citation>
    <scope>NUCLEOTIDE SEQUENCE [LARGE SCALE GENOMIC DNA]</scope>
</reference>
<dbReference type="PIRSF" id="PIRSF000484">
    <property type="entry name" value="NAPRT"/>
    <property type="match status" value="1"/>
</dbReference>
<evidence type="ECO:0000313" key="8">
    <source>
        <dbReference type="EMBL" id="OGG30562.1"/>
    </source>
</evidence>
<dbReference type="Pfam" id="PF02749">
    <property type="entry name" value="QRPTase_N"/>
    <property type="match status" value="1"/>
</dbReference>
<dbReference type="InterPro" id="IPR007229">
    <property type="entry name" value="Nic_PRibTrfase-Fam"/>
</dbReference>
<keyword evidence="4" id="KW-0436">Ligase</keyword>
<dbReference type="InterPro" id="IPR037128">
    <property type="entry name" value="Quinolinate_PRibosylTase_N_sf"/>
</dbReference>
<dbReference type="InterPro" id="IPR022412">
    <property type="entry name" value="Quinolinate_PRibosylTrfase_N"/>
</dbReference>
<dbReference type="Proteomes" id="UP000176450">
    <property type="component" value="Unassembled WGS sequence"/>
</dbReference>
<dbReference type="InterPro" id="IPR013785">
    <property type="entry name" value="Aldolase_TIM"/>
</dbReference>
<evidence type="ECO:0000259" key="7">
    <source>
        <dbReference type="Pfam" id="PF02749"/>
    </source>
</evidence>
<proteinExistence type="predicted"/>
<name>A0A1F6B1F9_9BACT</name>
<accession>A0A1F6B1F9</accession>
<evidence type="ECO:0000313" key="9">
    <source>
        <dbReference type="Proteomes" id="UP000176450"/>
    </source>
</evidence>
<dbReference type="AlphaFoldDB" id="A0A1F6B1F9"/>
<dbReference type="EC" id="6.3.4.21" evidence="2"/>
<feature type="domain" description="Quinolinate phosphoribosyl transferase N-terminal" evidence="7">
    <location>
        <begin position="35"/>
        <end position="120"/>
    </location>
</feature>
<dbReference type="SUPFAM" id="SSF54675">
    <property type="entry name" value="Nicotinate/Quinolinate PRTase N-terminal domain-like"/>
    <property type="match status" value="1"/>
</dbReference>
<evidence type="ECO:0000256" key="1">
    <source>
        <dbReference type="ARBA" id="ARBA00004952"/>
    </source>
</evidence>
<evidence type="ECO:0000256" key="4">
    <source>
        <dbReference type="ARBA" id="ARBA00022598"/>
    </source>
</evidence>
<comment type="catalytic activity">
    <reaction evidence="6">
        <text>5-phospho-alpha-D-ribose 1-diphosphate + nicotinate + ATP + H2O = nicotinate beta-D-ribonucleotide + ADP + phosphate + diphosphate</text>
        <dbReference type="Rhea" id="RHEA:36163"/>
        <dbReference type="ChEBI" id="CHEBI:15377"/>
        <dbReference type="ChEBI" id="CHEBI:30616"/>
        <dbReference type="ChEBI" id="CHEBI:32544"/>
        <dbReference type="ChEBI" id="CHEBI:33019"/>
        <dbReference type="ChEBI" id="CHEBI:43474"/>
        <dbReference type="ChEBI" id="CHEBI:57502"/>
        <dbReference type="ChEBI" id="CHEBI:58017"/>
        <dbReference type="ChEBI" id="CHEBI:456216"/>
        <dbReference type="EC" id="6.3.4.21"/>
    </reaction>
</comment>
<protein>
    <recommendedName>
        <fullName evidence="2">nicotinate phosphoribosyltransferase</fullName>
        <ecNumber evidence="2">6.3.4.21</ecNumber>
    </recommendedName>
</protein>
<dbReference type="GO" id="GO:0004516">
    <property type="term" value="F:nicotinate phosphoribosyltransferase activity"/>
    <property type="evidence" value="ECO:0007669"/>
    <property type="project" value="UniProtKB-EC"/>
</dbReference>
<comment type="caution">
    <text evidence="8">The sequence shown here is derived from an EMBL/GenBank/DDBJ whole genome shotgun (WGS) entry which is preliminary data.</text>
</comment>
<dbReference type="PANTHER" id="PTHR43202">
    <property type="entry name" value="NICOTINATE-NUCLEOTIDE PYROPHOSPHORYLASE"/>
    <property type="match status" value="1"/>
</dbReference>
<dbReference type="SUPFAM" id="SSF51690">
    <property type="entry name" value="Nicotinate/Quinolinate PRTase C-terminal domain-like"/>
    <property type="match status" value="1"/>
</dbReference>
<dbReference type="PANTHER" id="PTHR43202:SF1">
    <property type="entry name" value="NICOTINATE PHOSPHORIBOSYLTRANSFERASE"/>
    <property type="match status" value="1"/>
</dbReference>
<sequence length="350" mass="38864">MKYWDFQTLQKIRNGFYSAVYFNRAREILLKEGNLTNVTIQVFQRNEKSILCGVEETIVLLKEASGCWMDKRWVSEWKELAVLALKDGDKISVQEPVLHIEGPYAYIAHLESLYLGILARRTLVATNVHAAVEAAGSKKVMFFADRFDYFQNQEGDGFAAHIGGASGVCTPAHVSRWDGKPVGTIPHALIAVHDGSTVESAKKFAKYFPNVPLIVLVDYDNDCVRTAIAVASALKGKIWGVRIDTGSDMTDVSLQGSMQRGVTPQLVVNVRRALNQSHYDRVKIIVSGGFNPEKIKLFENQKTPVDIYGVGSALLKGGNDFTADIVRVNGKKQAKIGRSYRPNNRMRVTV</sequence>
<keyword evidence="3" id="KW-0597">Phosphoprotein</keyword>
<gene>
    <name evidence="8" type="ORF">A3A63_01990</name>
</gene>
<dbReference type="InterPro" id="IPR036068">
    <property type="entry name" value="Nicotinate_pribotase-like_C"/>
</dbReference>
<dbReference type="UniPathway" id="UPA00253">
    <property type="reaction ID" value="UER00457"/>
</dbReference>
<keyword evidence="5" id="KW-0662">Pyridine nucleotide biosynthesis</keyword>
<dbReference type="Gene3D" id="3.90.1170.20">
    <property type="entry name" value="Quinolinate phosphoribosyl transferase, N-terminal domain"/>
    <property type="match status" value="1"/>
</dbReference>
<dbReference type="EMBL" id="MFJX01000031">
    <property type="protein sequence ID" value="OGG30562.1"/>
    <property type="molecule type" value="Genomic_DNA"/>
</dbReference>
<evidence type="ECO:0000256" key="2">
    <source>
        <dbReference type="ARBA" id="ARBA00013236"/>
    </source>
</evidence>
<dbReference type="InterPro" id="IPR053190">
    <property type="entry name" value="NAPRTase-like"/>
</dbReference>
<evidence type="ECO:0000256" key="3">
    <source>
        <dbReference type="ARBA" id="ARBA00022553"/>
    </source>
</evidence>
<evidence type="ECO:0000256" key="5">
    <source>
        <dbReference type="ARBA" id="ARBA00022642"/>
    </source>
</evidence>
<comment type="pathway">
    <text evidence="1">Cofactor biosynthesis; NAD(+) biosynthesis; nicotinate D-ribonucleotide from nicotinate: step 1/1.</text>
</comment>
<dbReference type="GO" id="GO:0016763">
    <property type="term" value="F:pentosyltransferase activity"/>
    <property type="evidence" value="ECO:0007669"/>
    <property type="project" value="InterPro"/>
</dbReference>